<dbReference type="InterPro" id="IPR019557">
    <property type="entry name" value="AminoTfrase-like_pln_mobile"/>
</dbReference>
<evidence type="ECO:0000313" key="2">
    <source>
        <dbReference type="EMBL" id="RWR76159.1"/>
    </source>
</evidence>
<organism evidence="2 3">
    <name type="scientific">Cinnamomum micranthum f. kanehirae</name>
    <dbReference type="NCBI Taxonomy" id="337451"/>
    <lineage>
        <taxon>Eukaryota</taxon>
        <taxon>Viridiplantae</taxon>
        <taxon>Streptophyta</taxon>
        <taxon>Embryophyta</taxon>
        <taxon>Tracheophyta</taxon>
        <taxon>Spermatophyta</taxon>
        <taxon>Magnoliopsida</taxon>
        <taxon>Magnoliidae</taxon>
        <taxon>Laurales</taxon>
        <taxon>Lauraceae</taxon>
        <taxon>Cinnamomum</taxon>
    </lineage>
</organism>
<protein>
    <submittedName>
        <fullName evidence="2">Serine/threonine-protein phosphatase 7 long form</fullName>
    </submittedName>
</protein>
<dbReference type="Proteomes" id="UP000283530">
    <property type="component" value="Unassembled WGS sequence"/>
</dbReference>
<reference evidence="2 3" key="1">
    <citation type="journal article" date="2019" name="Nat. Plants">
        <title>Stout camphor tree genome fills gaps in understanding of flowering plant genome evolution.</title>
        <authorList>
            <person name="Chaw S.M."/>
            <person name="Liu Y.C."/>
            <person name="Wu Y.W."/>
            <person name="Wang H.Y."/>
            <person name="Lin C.I."/>
            <person name="Wu C.S."/>
            <person name="Ke H.M."/>
            <person name="Chang L.Y."/>
            <person name="Hsu C.Y."/>
            <person name="Yang H.T."/>
            <person name="Sudianto E."/>
            <person name="Hsu M.H."/>
            <person name="Wu K.P."/>
            <person name="Wang L.N."/>
            <person name="Leebens-Mack J.H."/>
            <person name="Tsai I.J."/>
        </authorList>
    </citation>
    <scope>NUCLEOTIDE SEQUENCE [LARGE SCALE GENOMIC DNA]</scope>
    <source>
        <strain evidence="3">cv. Chaw 1501</strain>
        <tissue evidence="2">Young leaves</tissue>
    </source>
</reference>
<comment type="caution">
    <text evidence="2">The sequence shown here is derived from an EMBL/GenBank/DDBJ whole genome shotgun (WGS) entry which is preliminary data.</text>
</comment>
<dbReference type="PANTHER" id="PTHR46033">
    <property type="entry name" value="PROTEIN MAIN-LIKE 2"/>
    <property type="match status" value="1"/>
</dbReference>
<gene>
    <name evidence="2" type="ORF">CKAN_00458100</name>
</gene>
<sequence length="178" mass="21646">MQWVTEVGLYHQDQMRWMRIDHALIMGLIERWGLDTNTFHLPSGEATITLEDVAYIYSLPIDGPLIHGRTYTHYKIDDLCQELLGVVPQKKEDYNWVSLKFTWLERVFRPTLEELREKKKPKHKGKNKKRQMRGEEEEDEQRWRICVELRPIYFYFFLLLWRDRFFAILQGHKAPFIF</sequence>
<keyword evidence="3" id="KW-1185">Reference proteome</keyword>
<evidence type="ECO:0000259" key="1">
    <source>
        <dbReference type="Pfam" id="PF10536"/>
    </source>
</evidence>
<dbReference type="GO" id="GO:0010073">
    <property type="term" value="P:meristem maintenance"/>
    <property type="evidence" value="ECO:0007669"/>
    <property type="project" value="InterPro"/>
</dbReference>
<dbReference type="OrthoDB" id="1937804at2759"/>
<accession>A0A443NCB3</accession>
<dbReference type="PANTHER" id="PTHR46033:SF1">
    <property type="entry name" value="PROTEIN MAIN-LIKE 2"/>
    <property type="match status" value="1"/>
</dbReference>
<feature type="domain" description="Aminotransferase-like plant mobile" evidence="1">
    <location>
        <begin position="8"/>
        <end position="113"/>
    </location>
</feature>
<dbReference type="STRING" id="337451.A0A443NCB3"/>
<dbReference type="AlphaFoldDB" id="A0A443NCB3"/>
<dbReference type="InterPro" id="IPR044824">
    <property type="entry name" value="MAIN-like"/>
</dbReference>
<name>A0A443NCB3_9MAGN</name>
<dbReference type="Pfam" id="PF10536">
    <property type="entry name" value="PMD"/>
    <property type="match status" value="1"/>
</dbReference>
<proteinExistence type="predicted"/>
<evidence type="ECO:0000313" key="3">
    <source>
        <dbReference type="Proteomes" id="UP000283530"/>
    </source>
</evidence>
<dbReference type="EMBL" id="QPKB01000002">
    <property type="protein sequence ID" value="RWR76159.1"/>
    <property type="molecule type" value="Genomic_DNA"/>
</dbReference>